<evidence type="ECO:0000256" key="1">
    <source>
        <dbReference type="SAM" id="Coils"/>
    </source>
</evidence>
<dbReference type="STRING" id="575540.Isop_2905"/>
<dbReference type="InParanoid" id="E8R1Q2"/>
<evidence type="ECO:0000313" key="3">
    <source>
        <dbReference type="EMBL" id="ADV63470.1"/>
    </source>
</evidence>
<accession>E8R1Q2</accession>
<evidence type="ECO:0000313" key="4">
    <source>
        <dbReference type="Proteomes" id="UP000008631"/>
    </source>
</evidence>
<name>E8R1Q2_ISOPI</name>
<gene>
    <name evidence="3" type="ordered locus">Isop_2905</name>
</gene>
<dbReference type="RefSeq" id="WP_013565758.1">
    <property type="nucleotide sequence ID" value="NC_014962.1"/>
</dbReference>
<organism evidence="3 4">
    <name type="scientific">Isosphaera pallida (strain ATCC 43644 / DSM 9630 / IS1B)</name>
    <dbReference type="NCBI Taxonomy" id="575540"/>
    <lineage>
        <taxon>Bacteria</taxon>
        <taxon>Pseudomonadati</taxon>
        <taxon>Planctomycetota</taxon>
        <taxon>Planctomycetia</taxon>
        <taxon>Isosphaerales</taxon>
        <taxon>Isosphaeraceae</taxon>
        <taxon>Isosphaera</taxon>
    </lineage>
</organism>
<sequence>MIEPTIICPSCKQVIKLTESLAAPLVEKTRVEYQKRLAELEAMMTRREAELESQREQLRREQTLIEERIAHEVDQRRKEIAEEENRRVRRQMAQDLESKQRDLVEALELLKKREAQLEEAKRAEAEFLRCQRDLEDARRELEVTVARRVAESLDRERERARREAEEALQLKVAEKDHLIATMQHQIEELKRRAERGSEQLRGEVLELQFEELLRSRFPGDAIEPVGKGEFGGDLLQRVFAGGSSVSRGTILWEFKRTKNWNDAWLPKLRQDQRAAQADLAVIVSQTLPKGVEGFEYIDQIWVVSPRLAAPLATILRHALVEVAQARLVHEDRQSKEALLYRYLTGPGFRHRFQALLEKFRDLQDDLDKEKKFMQKQWSKREKQLEIIDLNMSGLYGDLEGIVGRSLPEIEGLSLEDETDPSSKATPSLGGDGLNHAARHRLALED</sequence>
<evidence type="ECO:0000256" key="2">
    <source>
        <dbReference type="SAM" id="MobiDB-lite"/>
    </source>
</evidence>
<reference key="1">
    <citation type="submission" date="2010-11" db="EMBL/GenBank/DDBJ databases">
        <title>The complete sequence of chromosome of Isophaera pallida ATCC 43644.</title>
        <authorList>
            <consortium name="US DOE Joint Genome Institute (JGI-PGF)"/>
            <person name="Lucas S."/>
            <person name="Copeland A."/>
            <person name="Lapidus A."/>
            <person name="Bruce D."/>
            <person name="Goodwin L."/>
            <person name="Pitluck S."/>
            <person name="Kyrpides N."/>
            <person name="Mavromatis K."/>
            <person name="Pagani I."/>
            <person name="Ivanova N."/>
            <person name="Saunders E."/>
            <person name="Brettin T."/>
            <person name="Detter J.C."/>
            <person name="Han C."/>
            <person name="Tapia R."/>
            <person name="Land M."/>
            <person name="Hauser L."/>
            <person name="Markowitz V."/>
            <person name="Cheng J.-F."/>
            <person name="Hugenholtz P."/>
            <person name="Woyke T."/>
            <person name="Wu D."/>
            <person name="Eisen J.A."/>
        </authorList>
    </citation>
    <scope>NUCLEOTIDE SEQUENCE</scope>
    <source>
        <strain>ATCC 43644</strain>
    </source>
</reference>
<feature type="coiled-coil region" evidence="1">
    <location>
        <begin position="30"/>
        <end position="199"/>
    </location>
</feature>
<dbReference type="HOGENOM" id="CLU_053673_0_0_0"/>
<dbReference type="Pfam" id="PF09903">
    <property type="entry name" value="DUF2130"/>
    <property type="match status" value="1"/>
</dbReference>
<evidence type="ECO:0008006" key="5">
    <source>
        <dbReference type="Google" id="ProtNLM"/>
    </source>
</evidence>
<dbReference type="InterPro" id="IPR019219">
    <property type="entry name" value="DUF2130"/>
</dbReference>
<dbReference type="AlphaFoldDB" id="E8R1Q2"/>
<dbReference type="OrthoDB" id="9765972at2"/>
<dbReference type="EMBL" id="CP002353">
    <property type="protein sequence ID" value="ADV63470.1"/>
    <property type="molecule type" value="Genomic_DNA"/>
</dbReference>
<dbReference type="KEGG" id="ipa:Isop_2905"/>
<keyword evidence="1" id="KW-0175">Coiled coil</keyword>
<keyword evidence="4" id="KW-1185">Reference proteome</keyword>
<dbReference type="Proteomes" id="UP000008631">
    <property type="component" value="Chromosome"/>
</dbReference>
<proteinExistence type="predicted"/>
<feature type="region of interest" description="Disordered" evidence="2">
    <location>
        <begin position="412"/>
        <end position="445"/>
    </location>
</feature>
<reference evidence="3 4" key="2">
    <citation type="journal article" date="2011" name="Stand. Genomic Sci.">
        <title>Complete genome sequence of Isosphaera pallida type strain (IS1B).</title>
        <authorList>
            <consortium name="US DOE Joint Genome Institute (JGI-PGF)"/>
            <person name="Goker M."/>
            <person name="Cleland D."/>
            <person name="Saunders E."/>
            <person name="Lapidus A."/>
            <person name="Nolan M."/>
            <person name="Lucas S."/>
            <person name="Hammon N."/>
            <person name="Deshpande S."/>
            <person name="Cheng J.F."/>
            <person name="Tapia R."/>
            <person name="Han C."/>
            <person name="Goodwin L."/>
            <person name="Pitluck S."/>
            <person name="Liolios K."/>
            <person name="Pagani I."/>
            <person name="Ivanova N."/>
            <person name="Mavromatis K."/>
            <person name="Pati A."/>
            <person name="Chen A."/>
            <person name="Palaniappan K."/>
            <person name="Land M."/>
            <person name="Hauser L."/>
            <person name="Chang Y.J."/>
            <person name="Jeffries C.D."/>
            <person name="Detter J.C."/>
            <person name="Beck B."/>
            <person name="Woyke T."/>
            <person name="Bristow J."/>
            <person name="Eisen J.A."/>
            <person name="Markowitz V."/>
            <person name="Hugenholtz P."/>
            <person name="Kyrpides N.C."/>
            <person name="Klenk H.P."/>
        </authorList>
    </citation>
    <scope>NUCLEOTIDE SEQUENCE [LARGE SCALE GENOMIC DNA]</scope>
    <source>
        <strain evidence="4">ATCC 43644 / DSM 9630 / IS1B</strain>
    </source>
</reference>
<feature type="compositionally biased region" description="Basic residues" evidence="2">
    <location>
        <begin position="436"/>
        <end position="445"/>
    </location>
</feature>
<dbReference type="eggNOG" id="COG4487">
    <property type="taxonomic scope" value="Bacteria"/>
</dbReference>
<protein>
    <recommendedName>
        <fullName evidence="5">DUF2130 domain-containing protein</fullName>
    </recommendedName>
</protein>